<keyword evidence="4" id="KW-1185">Reference proteome</keyword>
<organism evidence="3 4">
    <name type="scientific">Tolypothrix tenuis PCC 7101</name>
    <dbReference type="NCBI Taxonomy" id="231146"/>
    <lineage>
        <taxon>Bacteria</taxon>
        <taxon>Bacillati</taxon>
        <taxon>Cyanobacteriota</taxon>
        <taxon>Cyanophyceae</taxon>
        <taxon>Nostocales</taxon>
        <taxon>Tolypothrichaceae</taxon>
        <taxon>Tolypothrix</taxon>
    </lineage>
</organism>
<protein>
    <submittedName>
        <fullName evidence="3">Glycosyl transferase family protein</fullName>
    </submittedName>
</protein>
<evidence type="ECO:0000313" key="4">
    <source>
        <dbReference type="Proteomes" id="UP000218785"/>
    </source>
</evidence>
<dbReference type="GO" id="GO:0016740">
    <property type="term" value="F:transferase activity"/>
    <property type="evidence" value="ECO:0007669"/>
    <property type="project" value="UniProtKB-KW"/>
</dbReference>
<evidence type="ECO:0000256" key="1">
    <source>
        <dbReference type="SAM" id="Phobius"/>
    </source>
</evidence>
<accession>A0A1Z4N920</accession>
<dbReference type="EMBL" id="AP018248">
    <property type="protein sequence ID" value="BAZ02152.1"/>
    <property type="molecule type" value="Genomic_DNA"/>
</dbReference>
<dbReference type="PANTHER" id="PTHR43685:SF2">
    <property type="entry name" value="GLYCOSYLTRANSFERASE 2-LIKE DOMAIN-CONTAINING PROTEIN"/>
    <property type="match status" value="1"/>
</dbReference>
<dbReference type="InterPro" id="IPR029044">
    <property type="entry name" value="Nucleotide-diphossugar_trans"/>
</dbReference>
<feature type="transmembrane region" description="Helical" evidence="1">
    <location>
        <begin position="185"/>
        <end position="208"/>
    </location>
</feature>
<dbReference type="KEGG" id="ttq:NIES37_61610"/>
<dbReference type="Gene3D" id="3.90.550.10">
    <property type="entry name" value="Spore Coat Polysaccharide Biosynthesis Protein SpsA, Chain A"/>
    <property type="match status" value="1"/>
</dbReference>
<evidence type="ECO:0000313" key="3">
    <source>
        <dbReference type="EMBL" id="BAZ02152.1"/>
    </source>
</evidence>
<evidence type="ECO:0000259" key="2">
    <source>
        <dbReference type="Pfam" id="PF00535"/>
    </source>
</evidence>
<dbReference type="InterPro" id="IPR001173">
    <property type="entry name" value="Glyco_trans_2-like"/>
</dbReference>
<reference evidence="3 4" key="1">
    <citation type="submission" date="2017-06" db="EMBL/GenBank/DDBJ databases">
        <title>Genome sequencing of cyanobaciteial culture collection at National Institute for Environmental Studies (NIES).</title>
        <authorList>
            <person name="Hirose Y."/>
            <person name="Shimura Y."/>
            <person name="Fujisawa T."/>
            <person name="Nakamura Y."/>
            <person name="Kawachi M."/>
        </authorList>
    </citation>
    <scope>NUCLEOTIDE SEQUENCE [LARGE SCALE GENOMIC DNA]</scope>
    <source>
        <strain evidence="3 4">NIES-37</strain>
    </source>
</reference>
<gene>
    <name evidence="3" type="ORF">NIES37_61610</name>
</gene>
<dbReference type="Pfam" id="PF00535">
    <property type="entry name" value="Glycos_transf_2"/>
    <property type="match status" value="1"/>
</dbReference>
<dbReference type="PANTHER" id="PTHR43685">
    <property type="entry name" value="GLYCOSYLTRANSFERASE"/>
    <property type="match status" value="1"/>
</dbReference>
<dbReference type="InterPro" id="IPR050834">
    <property type="entry name" value="Glycosyltransf_2"/>
</dbReference>
<keyword evidence="1" id="KW-0812">Transmembrane</keyword>
<name>A0A1Z4N920_9CYAN</name>
<proteinExistence type="predicted"/>
<dbReference type="SUPFAM" id="SSF53448">
    <property type="entry name" value="Nucleotide-diphospho-sugar transferases"/>
    <property type="match status" value="1"/>
</dbReference>
<dbReference type="AlphaFoldDB" id="A0A1Z4N920"/>
<dbReference type="RefSeq" id="WP_096582170.1">
    <property type="nucleotide sequence ID" value="NZ_CAWNJS010000001.1"/>
</dbReference>
<feature type="transmembrane region" description="Helical" evidence="1">
    <location>
        <begin position="274"/>
        <end position="299"/>
    </location>
</feature>
<sequence>MNPRVSIIIPAYNTDSYIKKAIESALGQTEPSIEVIVVDDASTDNTVEVVRTFRDQRLKLLVNENNKGPSYSRNRALKEAKGEWVALLDSDDWYAPNRLEKLLQVADRENADLIADDMHLIEDDTDYSHNTYFSGKKINFKTPLKIDATYFIDLSLGITKPLIKREFLIDHNLEFNEELKYGEDLFLFLLCLVNGACFTIVPESYYFYRSRTGSLMTEQTQFYEQAYNTNLYLLQQEFTKKNPKIAASLYRRLSEMKLLRAFYKVKPYIKKRDFLNAWIVAMQNPIFFWALCVRIPIILNYHLSRRLSLLTQIFTNQKTQH</sequence>
<keyword evidence="1" id="KW-1133">Transmembrane helix</keyword>
<keyword evidence="3" id="KW-0808">Transferase</keyword>
<feature type="domain" description="Glycosyltransferase 2-like" evidence="2">
    <location>
        <begin position="6"/>
        <end position="134"/>
    </location>
</feature>
<dbReference type="Proteomes" id="UP000218785">
    <property type="component" value="Chromosome"/>
</dbReference>
<keyword evidence="1" id="KW-0472">Membrane</keyword>